<organism evidence="2 3">
    <name type="scientific">Saprolegnia parasitica (strain CBS 223.65)</name>
    <dbReference type="NCBI Taxonomy" id="695850"/>
    <lineage>
        <taxon>Eukaryota</taxon>
        <taxon>Sar</taxon>
        <taxon>Stramenopiles</taxon>
        <taxon>Oomycota</taxon>
        <taxon>Saprolegniomycetes</taxon>
        <taxon>Saprolegniales</taxon>
        <taxon>Saprolegniaceae</taxon>
        <taxon>Saprolegnia</taxon>
    </lineage>
</organism>
<gene>
    <name evidence="2" type="ORF">SPRG_07648</name>
</gene>
<dbReference type="RefSeq" id="XP_012202316.1">
    <property type="nucleotide sequence ID" value="XM_012346926.1"/>
</dbReference>
<proteinExistence type="predicted"/>
<keyword evidence="3" id="KW-1185">Reference proteome</keyword>
<dbReference type="KEGG" id="spar:SPRG_07648"/>
<sequence length="148" mass="16237">MASERPTLEQTSTTAVHAEPTDSEGNHDLIAHAVRKDGLTTAQKWKDHRMKIGRALGIDDDKKLKRKEQGFKKLRSAMDELGSLGVQVLSYQFDEKKNFGGWIIEGDQAGQVASEIDGFNGVSPAILFPTFVGQAQVNAIKLKNSISK</sequence>
<feature type="region of interest" description="Disordered" evidence="1">
    <location>
        <begin position="1"/>
        <end position="26"/>
    </location>
</feature>
<evidence type="ECO:0000256" key="1">
    <source>
        <dbReference type="SAM" id="MobiDB-lite"/>
    </source>
</evidence>
<dbReference type="AlphaFoldDB" id="A0A067CCM0"/>
<dbReference type="GeneID" id="24129904"/>
<dbReference type="Proteomes" id="UP000030745">
    <property type="component" value="Unassembled WGS sequence"/>
</dbReference>
<evidence type="ECO:0000313" key="3">
    <source>
        <dbReference type="Proteomes" id="UP000030745"/>
    </source>
</evidence>
<dbReference type="EMBL" id="KK583220">
    <property type="protein sequence ID" value="KDO26935.1"/>
    <property type="molecule type" value="Genomic_DNA"/>
</dbReference>
<reference evidence="2 3" key="1">
    <citation type="journal article" date="2013" name="PLoS Genet.">
        <title>Distinctive expansion of potential virulence genes in the genome of the oomycete fish pathogen Saprolegnia parasitica.</title>
        <authorList>
            <person name="Jiang R.H."/>
            <person name="de Bruijn I."/>
            <person name="Haas B.J."/>
            <person name="Belmonte R."/>
            <person name="Lobach L."/>
            <person name="Christie J."/>
            <person name="van den Ackerveken G."/>
            <person name="Bottin A."/>
            <person name="Bulone V."/>
            <person name="Diaz-Moreno S.M."/>
            <person name="Dumas B."/>
            <person name="Fan L."/>
            <person name="Gaulin E."/>
            <person name="Govers F."/>
            <person name="Grenville-Briggs L.J."/>
            <person name="Horner N.R."/>
            <person name="Levin J.Z."/>
            <person name="Mammella M."/>
            <person name="Meijer H.J."/>
            <person name="Morris P."/>
            <person name="Nusbaum C."/>
            <person name="Oome S."/>
            <person name="Phillips A.J."/>
            <person name="van Rooyen D."/>
            <person name="Rzeszutek E."/>
            <person name="Saraiva M."/>
            <person name="Secombes C.J."/>
            <person name="Seidl M.F."/>
            <person name="Snel B."/>
            <person name="Stassen J.H."/>
            <person name="Sykes S."/>
            <person name="Tripathy S."/>
            <person name="van den Berg H."/>
            <person name="Vega-Arreguin J.C."/>
            <person name="Wawra S."/>
            <person name="Young S.K."/>
            <person name="Zeng Q."/>
            <person name="Dieguez-Uribeondo J."/>
            <person name="Russ C."/>
            <person name="Tyler B.M."/>
            <person name="van West P."/>
        </authorList>
    </citation>
    <scope>NUCLEOTIDE SEQUENCE [LARGE SCALE GENOMIC DNA]</scope>
    <source>
        <strain evidence="2 3">CBS 223.65</strain>
    </source>
</reference>
<dbReference type="VEuPathDB" id="FungiDB:SPRG_07648"/>
<accession>A0A067CCM0</accession>
<name>A0A067CCM0_SAPPC</name>
<evidence type="ECO:0000313" key="2">
    <source>
        <dbReference type="EMBL" id="KDO26935.1"/>
    </source>
</evidence>
<protein>
    <submittedName>
        <fullName evidence="2">Uncharacterized protein</fullName>
    </submittedName>
</protein>